<evidence type="ECO:0000313" key="4">
    <source>
        <dbReference type="Proteomes" id="UP001600943"/>
    </source>
</evidence>
<name>A0ABQ0BG19_9FIRM</name>
<dbReference type="InterPro" id="IPR002104">
    <property type="entry name" value="Integrase_catalytic"/>
</dbReference>
<evidence type="ECO:0000259" key="2">
    <source>
        <dbReference type="PROSITE" id="PS51898"/>
    </source>
</evidence>
<evidence type="ECO:0000256" key="1">
    <source>
        <dbReference type="ARBA" id="ARBA00023172"/>
    </source>
</evidence>
<keyword evidence="1" id="KW-0233">DNA recombination</keyword>
<dbReference type="CDD" id="cd00397">
    <property type="entry name" value="DNA_BRE_C"/>
    <property type="match status" value="1"/>
</dbReference>
<dbReference type="InterPro" id="IPR011010">
    <property type="entry name" value="DNA_brk_join_enz"/>
</dbReference>
<dbReference type="Gene3D" id="1.10.443.10">
    <property type="entry name" value="Intergrase catalytic core"/>
    <property type="match status" value="1"/>
</dbReference>
<dbReference type="Pfam" id="PF00589">
    <property type="entry name" value="Phage_integrase"/>
    <property type="match status" value="1"/>
</dbReference>
<comment type="caution">
    <text evidence="3">The sequence shown here is derived from an EMBL/GenBank/DDBJ whole genome shotgun (WGS) entry which is preliminary data.</text>
</comment>
<dbReference type="InterPro" id="IPR013762">
    <property type="entry name" value="Integrase-like_cat_sf"/>
</dbReference>
<gene>
    <name evidence="3" type="ORF">K040078D81_45070</name>
</gene>
<dbReference type="EMBL" id="BAABYW010000001">
    <property type="protein sequence ID" value="GAA6410390.1"/>
    <property type="molecule type" value="Genomic_DNA"/>
</dbReference>
<sequence>MLRRLESKTGIKASPHRLRHYFANARRKDGWKLELISQALGHRNIETTMKYLNITDEELIQVSDEFYNKHQAMYGIQDLL</sequence>
<proteinExistence type="predicted"/>
<organism evidence="3 4">
    <name type="scientific">Blautia hominis</name>
    <dbReference type="NCBI Taxonomy" id="2025493"/>
    <lineage>
        <taxon>Bacteria</taxon>
        <taxon>Bacillati</taxon>
        <taxon>Bacillota</taxon>
        <taxon>Clostridia</taxon>
        <taxon>Lachnospirales</taxon>
        <taxon>Lachnospiraceae</taxon>
        <taxon>Blautia</taxon>
    </lineage>
</organism>
<reference evidence="3 4" key="1">
    <citation type="submission" date="2024-04" db="EMBL/GenBank/DDBJ databases">
        <title>Defined microbial consortia suppress multidrug-resistant proinflammatory Enterobacteriaceae via ecological control.</title>
        <authorList>
            <person name="Furuichi M."/>
            <person name="Kawaguchi T."/>
            <person name="Pust M."/>
            <person name="Yasuma K."/>
            <person name="Plichta D."/>
            <person name="Hasegawa N."/>
            <person name="Ohya T."/>
            <person name="Bhattarai S."/>
            <person name="Sasajima S."/>
            <person name="Aoto Y."/>
            <person name="Tuganbaev T."/>
            <person name="Yaginuma M."/>
            <person name="Ueda M."/>
            <person name="Okahashi N."/>
            <person name="Amafuji K."/>
            <person name="Kiridooshi Y."/>
            <person name="Sugita K."/>
            <person name="Strazar M."/>
            <person name="Skelly A."/>
            <person name="Suda W."/>
            <person name="Hattori M."/>
            <person name="Nakamoto N."/>
            <person name="Caballero S."/>
            <person name="Norman J."/>
            <person name="Olle B."/>
            <person name="Tanoue T."/>
            <person name="Arita M."/>
            <person name="Bucci V."/>
            <person name="Atarashi K."/>
            <person name="Xavier R."/>
            <person name="Honda K."/>
        </authorList>
    </citation>
    <scope>NUCLEOTIDE SEQUENCE [LARGE SCALE GENOMIC DNA]</scope>
    <source>
        <strain evidence="4">k04-0078-D8-1</strain>
    </source>
</reference>
<dbReference type="SUPFAM" id="SSF56349">
    <property type="entry name" value="DNA breaking-rejoining enzymes"/>
    <property type="match status" value="1"/>
</dbReference>
<dbReference type="Proteomes" id="UP001600943">
    <property type="component" value="Unassembled WGS sequence"/>
</dbReference>
<accession>A0ABQ0BG19</accession>
<dbReference type="PROSITE" id="PS51898">
    <property type="entry name" value="TYR_RECOMBINASE"/>
    <property type="match status" value="1"/>
</dbReference>
<protein>
    <recommendedName>
        <fullName evidence="2">Tyr recombinase domain-containing protein</fullName>
    </recommendedName>
</protein>
<keyword evidence="4" id="KW-1185">Reference proteome</keyword>
<evidence type="ECO:0000313" key="3">
    <source>
        <dbReference type="EMBL" id="GAA6410390.1"/>
    </source>
</evidence>
<feature type="domain" description="Tyr recombinase" evidence="2">
    <location>
        <begin position="1"/>
        <end position="64"/>
    </location>
</feature>
<dbReference type="RefSeq" id="WP_390408777.1">
    <property type="nucleotide sequence ID" value="NZ_BAABYW010000001.1"/>
</dbReference>